<name>A0A4C1VRV9_EUMVA</name>
<organism evidence="1 2">
    <name type="scientific">Eumeta variegata</name>
    <name type="common">Bagworm moth</name>
    <name type="synonym">Eumeta japonica</name>
    <dbReference type="NCBI Taxonomy" id="151549"/>
    <lineage>
        <taxon>Eukaryota</taxon>
        <taxon>Metazoa</taxon>
        <taxon>Ecdysozoa</taxon>
        <taxon>Arthropoda</taxon>
        <taxon>Hexapoda</taxon>
        <taxon>Insecta</taxon>
        <taxon>Pterygota</taxon>
        <taxon>Neoptera</taxon>
        <taxon>Endopterygota</taxon>
        <taxon>Lepidoptera</taxon>
        <taxon>Glossata</taxon>
        <taxon>Ditrysia</taxon>
        <taxon>Tineoidea</taxon>
        <taxon>Psychidae</taxon>
        <taxon>Oiketicinae</taxon>
        <taxon>Eumeta</taxon>
    </lineage>
</organism>
<dbReference type="Proteomes" id="UP000299102">
    <property type="component" value="Unassembled WGS sequence"/>
</dbReference>
<proteinExistence type="predicted"/>
<keyword evidence="2" id="KW-1185">Reference proteome</keyword>
<dbReference type="EMBL" id="BGZK01000389">
    <property type="protein sequence ID" value="GBP40919.1"/>
    <property type="molecule type" value="Genomic_DNA"/>
</dbReference>
<sequence length="118" mass="13246">MSFVIRTRSADGESVCKFYRKHAISSKARSRDVRHVPPACARAREEAAPPTSGGFSYVIRVIRHNVATLRLANCFLKQRCTASSTCFERQIVVFVKVVRVSDETSEKELPLGGYIEKL</sequence>
<dbReference type="AlphaFoldDB" id="A0A4C1VRV9"/>
<accession>A0A4C1VRV9</accession>
<gene>
    <name evidence="1" type="ORF">EVAR_88980_1</name>
</gene>
<reference evidence="1 2" key="1">
    <citation type="journal article" date="2019" name="Commun. Biol.">
        <title>The bagworm genome reveals a unique fibroin gene that provides high tensile strength.</title>
        <authorList>
            <person name="Kono N."/>
            <person name="Nakamura H."/>
            <person name="Ohtoshi R."/>
            <person name="Tomita M."/>
            <person name="Numata K."/>
            <person name="Arakawa K."/>
        </authorList>
    </citation>
    <scope>NUCLEOTIDE SEQUENCE [LARGE SCALE GENOMIC DNA]</scope>
</reference>
<evidence type="ECO:0000313" key="1">
    <source>
        <dbReference type="EMBL" id="GBP40919.1"/>
    </source>
</evidence>
<comment type="caution">
    <text evidence="1">The sequence shown here is derived from an EMBL/GenBank/DDBJ whole genome shotgun (WGS) entry which is preliminary data.</text>
</comment>
<protein>
    <submittedName>
        <fullName evidence="1">Uncharacterized protein</fullName>
    </submittedName>
</protein>
<evidence type="ECO:0000313" key="2">
    <source>
        <dbReference type="Proteomes" id="UP000299102"/>
    </source>
</evidence>